<gene>
    <name evidence="1" type="ORF">P344_00635</name>
</gene>
<dbReference type="EMBL" id="CP006720">
    <property type="protein sequence ID" value="AHI57500.1"/>
    <property type="molecule type" value="Genomic_DNA"/>
</dbReference>
<dbReference type="Proteomes" id="UP000019260">
    <property type="component" value="Chromosome"/>
</dbReference>
<dbReference type="HOGENOM" id="CLU_3012033_0_0_14"/>
<dbReference type="STRING" id="838561.P344_00635"/>
<proteinExistence type="predicted"/>
<protein>
    <submittedName>
        <fullName evidence="1">Uncharacterized protein</fullName>
    </submittedName>
</protein>
<organism evidence="1 2">
    <name type="scientific">Spiroplasma mirum ATCC 29335</name>
    <dbReference type="NCBI Taxonomy" id="838561"/>
    <lineage>
        <taxon>Bacteria</taxon>
        <taxon>Bacillati</taxon>
        <taxon>Mycoplasmatota</taxon>
        <taxon>Mollicutes</taxon>
        <taxon>Entomoplasmatales</taxon>
        <taxon>Spiroplasmataceae</taxon>
        <taxon>Spiroplasma</taxon>
    </lineage>
</organism>
<accession>W6ALC7</accession>
<evidence type="ECO:0000313" key="1">
    <source>
        <dbReference type="EMBL" id="AHI57500.1"/>
    </source>
</evidence>
<sequence>MPLGFIEYADDLKIKDYGNYVIGDNGAVVMNLTTRKKMNILTKSKFRLCKRLLQFY</sequence>
<dbReference type="AlphaFoldDB" id="W6ALC7"/>
<reference evidence="1 2" key="1">
    <citation type="submission" date="2013-09" db="EMBL/GenBank/DDBJ databases">
        <title>Complete genome sequence of Spiroplasma mirum suckling mouse cataract agent.</title>
        <authorList>
            <person name="Landry C.A."/>
            <person name="Bastian F.O."/>
            <person name="Thune R.L."/>
        </authorList>
    </citation>
    <scope>NUCLEOTIDE SEQUENCE [LARGE SCALE GENOMIC DNA]</scope>
    <source>
        <strain evidence="1 2">SMCA</strain>
    </source>
</reference>
<dbReference type="KEGG" id="smia:P344_00635"/>
<evidence type="ECO:0000313" key="2">
    <source>
        <dbReference type="Proteomes" id="UP000019260"/>
    </source>
</evidence>
<name>W6ALC7_9MOLU</name>
<keyword evidence="2" id="KW-1185">Reference proteome</keyword>
<dbReference type="PATRIC" id="fig|838561.3.peg.123"/>